<keyword evidence="2" id="KW-0479">Metal-binding</keyword>
<dbReference type="GO" id="GO:0020037">
    <property type="term" value="F:heme binding"/>
    <property type="evidence" value="ECO:0007669"/>
    <property type="project" value="InterPro"/>
</dbReference>
<dbReference type="Pfam" id="PF06094">
    <property type="entry name" value="GGACT"/>
    <property type="match status" value="1"/>
</dbReference>
<dbReference type="PRINTS" id="PR00371">
    <property type="entry name" value="FPNCR"/>
</dbReference>
<dbReference type="InterPro" id="IPR001433">
    <property type="entry name" value="OxRdtase_FAD/NAD-bd"/>
</dbReference>
<dbReference type="GO" id="GO:0005737">
    <property type="term" value="C:cytoplasm"/>
    <property type="evidence" value="ECO:0007669"/>
    <property type="project" value="TreeGrafter"/>
</dbReference>
<dbReference type="InterPro" id="IPR001199">
    <property type="entry name" value="Cyt_B5-like_heme/steroid-bd"/>
</dbReference>
<evidence type="ECO:0000256" key="3">
    <source>
        <dbReference type="ARBA" id="ARBA00023004"/>
    </source>
</evidence>
<feature type="domain" description="Cytochrome b5 heme-binding" evidence="5">
    <location>
        <begin position="1135"/>
        <end position="1213"/>
    </location>
</feature>
<dbReference type="CDD" id="cd06661">
    <property type="entry name" value="GGCT_like"/>
    <property type="match status" value="1"/>
</dbReference>
<feature type="region of interest" description="Disordered" evidence="4">
    <location>
        <begin position="148"/>
        <end position="167"/>
    </location>
</feature>
<dbReference type="SUPFAM" id="SSF55856">
    <property type="entry name" value="Cytochrome b5-like heme/steroid binding domain"/>
    <property type="match status" value="1"/>
</dbReference>
<dbReference type="PROSITE" id="PS50255">
    <property type="entry name" value="CYTOCHROME_B5_2"/>
    <property type="match status" value="1"/>
</dbReference>
<feature type="region of interest" description="Disordered" evidence="4">
    <location>
        <begin position="274"/>
        <end position="295"/>
    </location>
</feature>
<dbReference type="Proteomes" id="UP000034883">
    <property type="component" value="Chromosome"/>
</dbReference>
<dbReference type="InterPro" id="IPR017927">
    <property type="entry name" value="FAD-bd_FR_type"/>
</dbReference>
<dbReference type="GO" id="GO:0019441">
    <property type="term" value="P:L-tryptophan catabolic process to kynurenine"/>
    <property type="evidence" value="ECO:0007669"/>
    <property type="project" value="InterPro"/>
</dbReference>
<dbReference type="EMBL" id="CP011125">
    <property type="protein sequence ID" value="AKF09356.1"/>
    <property type="molecule type" value="Genomic_DNA"/>
</dbReference>
<dbReference type="InterPro" id="IPR001709">
    <property type="entry name" value="Flavoprot_Pyr_Nucl_cyt_Rdtase"/>
</dbReference>
<dbReference type="SUPFAM" id="SSF140959">
    <property type="entry name" value="Indolic compounds 2,3-dioxygenase-like"/>
    <property type="match status" value="1"/>
</dbReference>
<dbReference type="Gene3D" id="1.20.58.480">
    <property type="match status" value="1"/>
</dbReference>
<keyword evidence="1" id="KW-0349">Heme</keyword>
<dbReference type="GO" id="GO:0046872">
    <property type="term" value="F:metal ion binding"/>
    <property type="evidence" value="ECO:0007669"/>
    <property type="project" value="UniProtKB-KW"/>
</dbReference>
<dbReference type="InterPro" id="IPR013024">
    <property type="entry name" value="GGCT-like"/>
</dbReference>
<dbReference type="InterPro" id="IPR000898">
    <property type="entry name" value="Indolamine_dOase"/>
</dbReference>
<dbReference type="STRING" id="927083.DB32_006505"/>
<dbReference type="Gene3D" id="3.40.50.80">
    <property type="entry name" value="Nucleotide-binding domain of ferredoxin-NADP reductase (FNR) module"/>
    <property type="match status" value="1"/>
</dbReference>
<dbReference type="GO" id="GO:0033754">
    <property type="term" value="F:indoleamine 2,3-dioxygenase activity"/>
    <property type="evidence" value="ECO:0007669"/>
    <property type="project" value="TreeGrafter"/>
</dbReference>
<dbReference type="InterPro" id="IPR036568">
    <property type="entry name" value="GGCT-like_sf"/>
</dbReference>
<dbReference type="Gene3D" id="3.10.490.10">
    <property type="entry name" value="Gamma-glutamyl cyclotransferase-like"/>
    <property type="match status" value="1"/>
</dbReference>
<evidence type="ECO:0000259" key="6">
    <source>
        <dbReference type="PROSITE" id="PS51384"/>
    </source>
</evidence>
<dbReference type="Pfam" id="PF00173">
    <property type="entry name" value="Cyt-b5"/>
    <property type="match status" value="1"/>
</dbReference>
<dbReference type="InterPro" id="IPR023173">
    <property type="entry name" value="NADPH_Cyt_P450_Rdtase_alpha"/>
</dbReference>
<dbReference type="SUPFAM" id="SSF110857">
    <property type="entry name" value="Gamma-glutamyl cyclotransferase-like"/>
    <property type="match status" value="1"/>
</dbReference>
<evidence type="ECO:0000259" key="5">
    <source>
        <dbReference type="PROSITE" id="PS50255"/>
    </source>
</evidence>
<evidence type="ECO:0000256" key="1">
    <source>
        <dbReference type="ARBA" id="ARBA00022617"/>
    </source>
</evidence>
<dbReference type="InterPro" id="IPR018506">
    <property type="entry name" value="Cyt_B5_heme-BS"/>
</dbReference>
<evidence type="ECO:0000256" key="4">
    <source>
        <dbReference type="SAM" id="MobiDB-lite"/>
    </source>
</evidence>
<dbReference type="InterPro" id="IPR037217">
    <property type="entry name" value="Trp/Indoleamine_2_3_dOase-like"/>
</dbReference>
<dbReference type="SUPFAM" id="SSF63380">
    <property type="entry name" value="Riboflavin synthase domain-like"/>
    <property type="match status" value="1"/>
</dbReference>
<accession>A0A0F6W7C5</accession>
<dbReference type="SMART" id="SM01117">
    <property type="entry name" value="Cyt-b5"/>
    <property type="match status" value="1"/>
</dbReference>
<dbReference type="Pfam" id="PF00175">
    <property type="entry name" value="NAD_binding_1"/>
    <property type="match status" value="1"/>
</dbReference>
<evidence type="ECO:0000256" key="2">
    <source>
        <dbReference type="ARBA" id="ARBA00022723"/>
    </source>
</evidence>
<dbReference type="PANTHER" id="PTHR28657:SF5">
    <property type="entry name" value="INDOLEAMINE 2,3-DIOXYGENASE"/>
    <property type="match status" value="1"/>
</dbReference>
<evidence type="ECO:0000313" key="8">
    <source>
        <dbReference type="Proteomes" id="UP000034883"/>
    </source>
</evidence>
<organism evidence="7 8">
    <name type="scientific">Sandaracinus amylolyticus</name>
    <dbReference type="NCBI Taxonomy" id="927083"/>
    <lineage>
        <taxon>Bacteria</taxon>
        <taxon>Pseudomonadati</taxon>
        <taxon>Myxococcota</taxon>
        <taxon>Polyangia</taxon>
        <taxon>Polyangiales</taxon>
        <taxon>Sandaracinaceae</taxon>
        <taxon>Sandaracinus</taxon>
    </lineage>
</organism>
<keyword evidence="3" id="KW-0408">Iron</keyword>
<dbReference type="InterPro" id="IPR017938">
    <property type="entry name" value="Riboflavin_synthase-like_b-brl"/>
</dbReference>
<dbReference type="OrthoDB" id="5515967at2"/>
<sequence length="1588" mass="176740">MFHYFGYGSNLSVISLRAKGVHPLSSEPAILEGWRLTFDIPDFFPIEGGTGNIQPATDDAVHGVLHACRDADLARLDQLEALGVTYRRVETSVTTYGGRRVRAYAYVGIPDILDARCRPSERYRNILVAGATDMRLDPRYVARLRAMPTHPRPERGPFVPSEDGRDHDADEIASRRELVVLAGHVFDTSHARPEHTYLRGLLGGRDATLLFLRRMDTSDGHEQLETVRRGVFTPAQRRYLDGYLHEFAREYRWVGRVRSDDDAQRVPEITKPAAQRPRVKRASDAPKRASWVPTHALTSRPPGTLVIPSRAVLDESDRDYETLGHENRGFLSDLHGFMPREQPATSMPASHRAWDEVAAQLPALYRTLKLRREIDALPILDASAEHLADEHLLRASMVLAMLSHAYHYVEAHPPGRHPDALTRPWAQVRERLGRGPAVLSYLDLIVYNWRFVDPEAADPMRVDNLRLLVPTVDTKEERVFYLTQTEILAHTAPIVSAVVRAQEAVVTDDREALECALATILTSLQRVVRESLLHIDPNPRGRTHVDPVIWAKGVAPFAVPMQEGVQGPSGTSSPIFNTLDVFFGRKRYETFLGKEIHALRTTYPPLWRAFLAALQEISVPGYVATRGDANLRGLLQDVVAEYAGPNGFLGRHRMKVYGYLELAFKVGRSVTIGGFKGMFRDRTWDQVDGELEKAREERVQSFPATVHRAKAARVLPSDPDAAGGVHTVVLDVRGTGVRFEAGDRCGVLPEHAHSLIARTLRALRATGDEEMPLTPEWREHLAMRPDVDAGDTLRLADMLRFGAIRPVGPRLAEGLHARTQHPLLEHAITSGTTSRWELWDLLELLATSGFDPSRLVRDPATGEPSAALAKLLPPEAFRMYSISSVMGSAGGGHADELHLTIGRVAYRTRTTEGGPEIERRGTCSSFLARAASRDEPIAIVIQHPARFGLPRSARTPIVMIAGGTGLSPFRGFLVERGRQLAAGPAWLFLGMRERAHFAYDDELAPHLESGTLELRVAISREDVDARVVKDGGRARIEWRDGTRKRVPDLLLDPETSARLDALVRSAAEGGAGAHVYVCGRTAFARSALDALEQVFRRHARTDDPATEARDRIAEIVAEGRLAIEVFSGDREQDALPPIDASELARHNDETHGHWMAIEGRVYDMTQFIREHPGGRHILQAYAGLDATAGYARSHAGRTEIHAAREMYAIGRLRALDLGGVIATVHGNGKSRRASLSVAHGAWVSLLFLLVEMQNALRHDHALQHGETTRDEPLRPRSPYKLQHAVETHHRFLCSYVDALCAESIPHVSAVTQAFFAPEDDPFVMRGEVTALLASDEARFVDGLVPALFESVTRVIAEDDEWGEPGPERRRLTHAIDVLERADAALLASLKHIARDAVRAYEAHEKHVIERDGARVQSACRRMVDELRRYHRSIAQRLGQSSGWVAHPPARRASEVESTMTTMHANPHWTLEIDGVGRFLVLRRTPVPFETIEEVLHSNDDVISHFQLQHRQWGIVVDMRQAPRRNDPDFENAMRRLRERIGESFARVALVLSSAAGVLQVNRIARDEGASTFATLDESAAVRFARGLG</sequence>
<dbReference type="PROSITE" id="PS51384">
    <property type="entry name" value="FAD_FR"/>
    <property type="match status" value="1"/>
</dbReference>
<dbReference type="Gene3D" id="3.10.120.10">
    <property type="entry name" value="Cytochrome b5-like heme/steroid binding domain"/>
    <property type="match status" value="1"/>
</dbReference>
<dbReference type="Pfam" id="PF01231">
    <property type="entry name" value="IDO"/>
    <property type="match status" value="1"/>
</dbReference>
<keyword evidence="8" id="KW-1185">Reference proteome</keyword>
<dbReference type="InterPro" id="IPR039261">
    <property type="entry name" value="FNR_nucleotide-bd"/>
</dbReference>
<reference evidence="7 8" key="1">
    <citation type="submission" date="2015-03" db="EMBL/GenBank/DDBJ databases">
        <title>Genome assembly of Sandaracinus amylolyticus DSM 53668.</title>
        <authorList>
            <person name="Sharma G."/>
            <person name="Subramanian S."/>
        </authorList>
    </citation>
    <scope>NUCLEOTIDE SEQUENCE [LARGE SCALE GENOMIC DNA]</scope>
    <source>
        <strain evidence="7 8">DSM 53668</strain>
    </source>
</reference>
<proteinExistence type="predicted"/>
<protein>
    <submittedName>
        <fullName evidence="7">Sulfite reductase [NADPH] flavoprotein alpha-component</fullName>
    </submittedName>
</protein>
<dbReference type="Gene3D" id="2.40.30.10">
    <property type="entry name" value="Translation factors"/>
    <property type="match status" value="1"/>
</dbReference>
<name>A0A0F6W7C5_9BACT</name>
<dbReference type="RefSeq" id="WP_075097676.1">
    <property type="nucleotide sequence ID" value="NZ_CP011125.1"/>
</dbReference>
<dbReference type="SUPFAM" id="SSF52343">
    <property type="entry name" value="Ferredoxin reductase-like, C-terminal NADP-linked domain"/>
    <property type="match status" value="1"/>
</dbReference>
<dbReference type="PROSITE" id="PS00191">
    <property type="entry name" value="CYTOCHROME_B5_1"/>
    <property type="match status" value="1"/>
</dbReference>
<dbReference type="Gene3D" id="1.20.990.10">
    <property type="entry name" value="NADPH-cytochrome p450 Reductase, Chain A, domain 3"/>
    <property type="match status" value="1"/>
</dbReference>
<dbReference type="InterPro" id="IPR036400">
    <property type="entry name" value="Cyt_B5-like_heme/steroid_sf"/>
</dbReference>
<evidence type="ECO:0000313" key="7">
    <source>
        <dbReference type="EMBL" id="AKF09356.1"/>
    </source>
</evidence>
<feature type="domain" description="FAD-binding FR-type" evidence="6">
    <location>
        <begin position="699"/>
        <end position="950"/>
    </location>
</feature>
<gene>
    <name evidence="7" type="ORF">DB32_006505</name>
</gene>
<dbReference type="InterPro" id="IPR009288">
    <property type="entry name" value="AIG2-like_dom"/>
</dbReference>
<dbReference type="PANTHER" id="PTHR28657">
    <property type="entry name" value="INDOLEAMINE 2,3-DIOXYGENASE"/>
    <property type="match status" value="1"/>
</dbReference>
<dbReference type="KEGG" id="samy:DB32_006505"/>